<dbReference type="GeneTree" id="ENSGT00940000157858"/>
<dbReference type="GO" id="GO:0005783">
    <property type="term" value="C:endoplasmic reticulum"/>
    <property type="evidence" value="ECO:0007669"/>
    <property type="project" value="UniProtKB-ARBA"/>
</dbReference>
<evidence type="ECO:0000256" key="9">
    <source>
        <dbReference type="ARBA" id="ARBA00023180"/>
    </source>
</evidence>
<dbReference type="FunFam" id="3.10.50.40:FF:000006">
    <property type="entry name" value="Peptidyl-prolyl cis-trans isomerase"/>
    <property type="match status" value="1"/>
</dbReference>
<dbReference type="PROSITE" id="PS50059">
    <property type="entry name" value="FKBP_PPIASE"/>
    <property type="match status" value="1"/>
</dbReference>
<evidence type="ECO:0000256" key="6">
    <source>
        <dbReference type="ARBA" id="ARBA00022824"/>
    </source>
</evidence>
<organism evidence="15">
    <name type="scientific">Stegastes partitus</name>
    <name type="common">bicolor damselfish</name>
    <dbReference type="NCBI Taxonomy" id="144197"/>
    <lineage>
        <taxon>Eukaryota</taxon>
        <taxon>Metazoa</taxon>
        <taxon>Chordata</taxon>
        <taxon>Craniata</taxon>
        <taxon>Vertebrata</taxon>
        <taxon>Euteleostomi</taxon>
        <taxon>Actinopterygii</taxon>
        <taxon>Neopterygii</taxon>
        <taxon>Teleostei</taxon>
        <taxon>Neoteleostei</taxon>
        <taxon>Acanthomorphata</taxon>
        <taxon>Ovalentaria</taxon>
        <taxon>Pomacentridae</taxon>
        <taxon>Stegastes</taxon>
    </lineage>
</organism>
<dbReference type="AlphaFoldDB" id="A0A3B5ADB1"/>
<dbReference type="InterPro" id="IPR001179">
    <property type="entry name" value="PPIase_FKBP_dom"/>
</dbReference>
<dbReference type="PANTHER" id="PTHR46222">
    <property type="entry name" value="PEPTIDYL-PROLYL CIS-TRANS ISOMERASE FKBP7/14"/>
    <property type="match status" value="1"/>
</dbReference>
<dbReference type="InterPro" id="IPR018247">
    <property type="entry name" value="EF_Hand_1_Ca_BS"/>
</dbReference>
<evidence type="ECO:0000256" key="8">
    <source>
        <dbReference type="ARBA" id="ARBA00023110"/>
    </source>
</evidence>
<keyword evidence="5" id="KW-0677">Repeat</keyword>
<evidence type="ECO:0000256" key="3">
    <source>
        <dbReference type="ARBA" id="ARBA00022723"/>
    </source>
</evidence>
<name>A0A3B5ADB1_9TELE</name>
<protein>
    <recommendedName>
        <fullName evidence="2 11">peptidylprolyl isomerase</fullName>
        <ecNumber evidence="2 11">5.2.1.8</ecNumber>
    </recommendedName>
</protein>
<dbReference type="InterPro" id="IPR002048">
    <property type="entry name" value="EF_hand_dom"/>
</dbReference>
<dbReference type="Pfam" id="PF00254">
    <property type="entry name" value="FKBP_C"/>
    <property type="match status" value="1"/>
</dbReference>
<proteinExistence type="predicted"/>
<dbReference type="Gene3D" id="3.10.50.40">
    <property type="match status" value="1"/>
</dbReference>
<feature type="domain" description="EF-hand" evidence="14">
    <location>
        <begin position="266"/>
        <end position="298"/>
    </location>
</feature>
<evidence type="ECO:0000256" key="1">
    <source>
        <dbReference type="ARBA" id="ARBA00000971"/>
    </source>
</evidence>
<evidence type="ECO:0000256" key="7">
    <source>
        <dbReference type="ARBA" id="ARBA00022837"/>
    </source>
</evidence>
<evidence type="ECO:0000313" key="15">
    <source>
        <dbReference type="Ensembl" id="ENSSPAP00000018366.1"/>
    </source>
</evidence>
<dbReference type="Pfam" id="PF13499">
    <property type="entry name" value="EF-hand_7"/>
    <property type="match status" value="1"/>
</dbReference>
<feature type="region of interest" description="Disordered" evidence="12">
    <location>
        <begin position="20"/>
        <end position="59"/>
    </location>
</feature>
<keyword evidence="3" id="KW-0479">Metal-binding</keyword>
<dbReference type="STRING" id="144197.ENSSPAP00000018366"/>
<keyword evidence="8 11" id="KW-0697">Rotamase</keyword>
<dbReference type="PROSITE" id="PS00018">
    <property type="entry name" value="EF_HAND_1"/>
    <property type="match status" value="1"/>
</dbReference>
<dbReference type="InterPro" id="IPR011992">
    <property type="entry name" value="EF-hand-dom_pair"/>
</dbReference>
<keyword evidence="4" id="KW-0732">Signal</keyword>
<keyword evidence="6" id="KW-0256">Endoplasmic reticulum</keyword>
<evidence type="ECO:0000259" key="14">
    <source>
        <dbReference type="PROSITE" id="PS50222"/>
    </source>
</evidence>
<dbReference type="Ensembl" id="ENSSPAT00000018644.1">
    <property type="protein sequence ID" value="ENSSPAP00000018366.1"/>
    <property type="gene ID" value="ENSSPAG00000013868.1"/>
</dbReference>
<dbReference type="SUPFAM" id="SSF47473">
    <property type="entry name" value="EF-hand"/>
    <property type="match status" value="1"/>
</dbReference>
<accession>A0A3B5ADB1</accession>
<evidence type="ECO:0000256" key="10">
    <source>
        <dbReference type="ARBA" id="ARBA00023235"/>
    </source>
</evidence>
<feature type="domain" description="PPIase FKBP-type" evidence="13">
    <location>
        <begin position="133"/>
        <end position="222"/>
    </location>
</feature>
<dbReference type="PROSITE" id="PS50222">
    <property type="entry name" value="EF_HAND_2"/>
    <property type="match status" value="2"/>
</dbReference>
<sequence>MTVNFIKTLIKFRHKLERPPSVDAKGRRACGRGQEGSSANQRKTSCNNLPDEKSLPRRGPSAAAAASAHLLKTCLLVLLFLLEGDRVSMLLAVLSWLCSSLLLSVSGGKLPEAEVQIEVLHRPFLCHRKSKYGDILLVHHDGYFENGTIFHSSRNEGDKQAVWFTLGIKQGIKGWDKGLQDMCAGEKRKLVVPPALAYGKEGKGKIPPESTLTFVIEVLEIRNGPRSHESFQEMDLNDDWRLSKHEVKEYLRKEYERYGYPPNDTLHENMMEDIFAKEDKNKDGFISSREFTYKHDEL</sequence>
<dbReference type="Gene3D" id="1.10.238.10">
    <property type="entry name" value="EF-hand"/>
    <property type="match status" value="1"/>
</dbReference>
<dbReference type="SUPFAM" id="SSF54534">
    <property type="entry name" value="FKBP-like"/>
    <property type="match status" value="1"/>
</dbReference>
<dbReference type="InterPro" id="IPR046357">
    <property type="entry name" value="PPIase_dom_sf"/>
</dbReference>
<keyword evidence="7" id="KW-0106">Calcium</keyword>
<dbReference type="InterPro" id="IPR052273">
    <property type="entry name" value="PPIase_FKBP"/>
</dbReference>
<feature type="compositionally biased region" description="Polar residues" evidence="12">
    <location>
        <begin position="35"/>
        <end position="48"/>
    </location>
</feature>
<evidence type="ECO:0000256" key="5">
    <source>
        <dbReference type="ARBA" id="ARBA00022737"/>
    </source>
</evidence>
<evidence type="ECO:0000256" key="2">
    <source>
        <dbReference type="ARBA" id="ARBA00013194"/>
    </source>
</evidence>
<dbReference type="PANTHER" id="PTHR46222:SF1">
    <property type="entry name" value="PEPTIDYL-PROLYL CIS-TRANS ISOMERASE FKBP14"/>
    <property type="match status" value="1"/>
</dbReference>
<reference evidence="15" key="1">
    <citation type="submission" date="2023-09" db="UniProtKB">
        <authorList>
            <consortium name="Ensembl"/>
        </authorList>
    </citation>
    <scope>IDENTIFICATION</scope>
</reference>
<evidence type="ECO:0000259" key="13">
    <source>
        <dbReference type="PROSITE" id="PS50059"/>
    </source>
</evidence>
<evidence type="ECO:0000256" key="12">
    <source>
        <dbReference type="SAM" id="MobiDB-lite"/>
    </source>
</evidence>
<evidence type="ECO:0000256" key="11">
    <source>
        <dbReference type="PROSITE-ProRule" id="PRU00277"/>
    </source>
</evidence>
<feature type="domain" description="EF-hand" evidence="14">
    <location>
        <begin position="222"/>
        <end position="257"/>
    </location>
</feature>
<dbReference type="GO" id="GO:0005509">
    <property type="term" value="F:calcium ion binding"/>
    <property type="evidence" value="ECO:0007669"/>
    <property type="project" value="InterPro"/>
</dbReference>
<gene>
    <name evidence="15" type="primary">FKBP14</name>
</gene>
<evidence type="ECO:0000256" key="4">
    <source>
        <dbReference type="ARBA" id="ARBA00022729"/>
    </source>
</evidence>
<keyword evidence="9" id="KW-0325">Glycoprotein</keyword>
<comment type="catalytic activity">
    <reaction evidence="1 11">
        <text>[protein]-peptidylproline (omega=180) = [protein]-peptidylproline (omega=0)</text>
        <dbReference type="Rhea" id="RHEA:16237"/>
        <dbReference type="Rhea" id="RHEA-COMP:10747"/>
        <dbReference type="Rhea" id="RHEA-COMP:10748"/>
        <dbReference type="ChEBI" id="CHEBI:83833"/>
        <dbReference type="ChEBI" id="CHEBI:83834"/>
        <dbReference type="EC" id="5.2.1.8"/>
    </reaction>
</comment>
<dbReference type="EC" id="5.2.1.8" evidence="2 11"/>
<dbReference type="GO" id="GO:0003755">
    <property type="term" value="F:peptidyl-prolyl cis-trans isomerase activity"/>
    <property type="evidence" value="ECO:0007669"/>
    <property type="project" value="UniProtKB-KW"/>
</dbReference>
<keyword evidence="10 11" id="KW-0413">Isomerase</keyword>